<keyword evidence="7" id="KW-0283">Flagellar rotation</keyword>
<evidence type="ECO:0000259" key="12">
    <source>
        <dbReference type="Pfam" id="PF14841"/>
    </source>
</evidence>
<comment type="subcellular location">
    <subcellularLocation>
        <location evidence="1">Bacterial flagellum basal body</location>
    </subcellularLocation>
    <subcellularLocation>
        <location evidence="2">Cell membrane</location>
        <topology evidence="2">Peripheral membrane protein</topology>
        <orientation evidence="2">Cytoplasmic side</orientation>
    </subcellularLocation>
</comment>
<evidence type="ECO:0000256" key="5">
    <source>
        <dbReference type="ARBA" id="ARBA00022475"/>
    </source>
</evidence>
<evidence type="ECO:0000313" key="14">
    <source>
        <dbReference type="EMBL" id="SVC90509.1"/>
    </source>
</evidence>
<proteinExistence type="inferred from homology"/>
<keyword evidence="8" id="KW-0472">Membrane</keyword>
<feature type="domain" description="Flagellar motor switch protein FliG middle" evidence="12">
    <location>
        <begin position="171"/>
        <end position="242"/>
    </location>
</feature>
<feature type="region of interest" description="Disordered" evidence="10">
    <location>
        <begin position="15"/>
        <end position="38"/>
    </location>
</feature>
<evidence type="ECO:0000256" key="4">
    <source>
        <dbReference type="ARBA" id="ARBA00021870"/>
    </source>
</evidence>
<keyword evidence="9" id="KW-0975">Bacterial flagellum</keyword>
<evidence type="ECO:0000256" key="7">
    <source>
        <dbReference type="ARBA" id="ARBA00022779"/>
    </source>
</evidence>
<gene>
    <name evidence="14" type="ORF">METZ01_LOCUS343363</name>
</gene>
<feature type="non-terminal residue" evidence="14">
    <location>
        <position position="326"/>
    </location>
</feature>
<name>A0A382QYE7_9ZZZZ</name>
<evidence type="ECO:0000256" key="6">
    <source>
        <dbReference type="ARBA" id="ARBA00022500"/>
    </source>
</evidence>
<dbReference type="EMBL" id="UINC01117814">
    <property type="protein sequence ID" value="SVC90509.1"/>
    <property type="molecule type" value="Genomic_DNA"/>
</dbReference>
<feature type="non-terminal residue" evidence="14">
    <location>
        <position position="1"/>
    </location>
</feature>
<dbReference type="GO" id="GO:0003774">
    <property type="term" value="F:cytoskeletal motor activity"/>
    <property type="evidence" value="ECO:0007669"/>
    <property type="project" value="InterPro"/>
</dbReference>
<dbReference type="InterPro" id="IPR032779">
    <property type="entry name" value="FliG_M"/>
</dbReference>
<dbReference type="InterPro" id="IPR028263">
    <property type="entry name" value="FliG_N"/>
</dbReference>
<dbReference type="GO" id="GO:0071973">
    <property type="term" value="P:bacterial-type flagellum-dependent cell motility"/>
    <property type="evidence" value="ECO:0007669"/>
    <property type="project" value="InterPro"/>
</dbReference>
<protein>
    <recommendedName>
        <fullName evidence="4">Flagellar motor switch protein FliG</fullName>
    </recommendedName>
</protein>
<dbReference type="GO" id="GO:0005886">
    <property type="term" value="C:plasma membrane"/>
    <property type="evidence" value="ECO:0007669"/>
    <property type="project" value="UniProtKB-SubCell"/>
</dbReference>
<organism evidence="14">
    <name type="scientific">marine metagenome</name>
    <dbReference type="NCBI Taxonomy" id="408172"/>
    <lineage>
        <taxon>unclassified sequences</taxon>
        <taxon>metagenomes</taxon>
        <taxon>ecological metagenomes</taxon>
    </lineage>
</organism>
<dbReference type="Gene3D" id="1.10.220.30">
    <property type="match status" value="3"/>
</dbReference>
<comment type="similarity">
    <text evidence="3">Belongs to the FliG family.</text>
</comment>
<dbReference type="NCBIfam" id="TIGR00207">
    <property type="entry name" value="fliG"/>
    <property type="match status" value="1"/>
</dbReference>
<dbReference type="PANTHER" id="PTHR30534:SF0">
    <property type="entry name" value="FLAGELLAR MOTOR SWITCH PROTEIN FLIG"/>
    <property type="match status" value="1"/>
</dbReference>
<keyword evidence="6" id="KW-0145">Chemotaxis</keyword>
<dbReference type="Pfam" id="PF01706">
    <property type="entry name" value="FliG_C"/>
    <property type="match status" value="1"/>
</dbReference>
<dbReference type="PANTHER" id="PTHR30534">
    <property type="entry name" value="FLAGELLAR MOTOR SWITCH PROTEIN FLIG"/>
    <property type="match status" value="1"/>
</dbReference>
<reference evidence="14" key="1">
    <citation type="submission" date="2018-05" db="EMBL/GenBank/DDBJ databases">
        <authorList>
            <person name="Lanie J.A."/>
            <person name="Ng W.-L."/>
            <person name="Kazmierczak K.M."/>
            <person name="Andrzejewski T.M."/>
            <person name="Davidsen T.M."/>
            <person name="Wayne K.J."/>
            <person name="Tettelin H."/>
            <person name="Glass J.I."/>
            <person name="Rusch D."/>
            <person name="Podicherti R."/>
            <person name="Tsui H.-C.T."/>
            <person name="Winkler M.E."/>
        </authorList>
    </citation>
    <scope>NUCLEOTIDE SEQUENCE</scope>
</reference>
<accession>A0A382QYE7</accession>
<evidence type="ECO:0000256" key="2">
    <source>
        <dbReference type="ARBA" id="ARBA00004413"/>
    </source>
</evidence>
<dbReference type="Pfam" id="PF14841">
    <property type="entry name" value="FliG_M"/>
    <property type="match status" value="1"/>
</dbReference>
<sequence length="326" mass="35715">ILSLLDYVNDHTAQRRQLSTTGPRAPRLRNPEVGCSAPNRSFTMAEVDRQADGDGEDEEESLPAMTKIGILFVALGQEACGEVMKFLSDHEIEEITQAVANLKTVSVEMQDEVLEEFEQHLLAGEWVSQGGMDFARGALERAVGPRRAQEILDRVASTVSSGFYLLKNVAPEQVAPFISQEHPQTIALILSQLEPAQASGILAQLPERMQADVAYRVATMENITPAVLKEIEDALEASLRDILGGNQDVGGPKVVADILNLTGSSVEKNVLDQMDGQDPEVAEAVRNLMFTFADINKLTDRELQILLREVDQKDLVIALKAAEEEL</sequence>
<evidence type="ECO:0000256" key="3">
    <source>
        <dbReference type="ARBA" id="ARBA00010299"/>
    </source>
</evidence>
<keyword evidence="5" id="KW-1003">Cell membrane</keyword>
<evidence type="ECO:0000256" key="9">
    <source>
        <dbReference type="ARBA" id="ARBA00023143"/>
    </source>
</evidence>
<dbReference type="PRINTS" id="PR00954">
    <property type="entry name" value="FLGMOTORFLIG"/>
</dbReference>
<evidence type="ECO:0000256" key="10">
    <source>
        <dbReference type="SAM" id="MobiDB-lite"/>
    </source>
</evidence>
<dbReference type="Pfam" id="PF14842">
    <property type="entry name" value="FliG_N"/>
    <property type="match status" value="1"/>
</dbReference>
<dbReference type="AlphaFoldDB" id="A0A382QYE7"/>
<evidence type="ECO:0000256" key="1">
    <source>
        <dbReference type="ARBA" id="ARBA00004117"/>
    </source>
</evidence>
<dbReference type="SUPFAM" id="SSF48029">
    <property type="entry name" value="FliG"/>
    <property type="match status" value="2"/>
</dbReference>
<dbReference type="InterPro" id="IPR011002">
    <property type="entry name" value="FliG_a-hlx"/>
</dbReference>
<dbReference type="GO" id="GO:0006935">
    <property type="term" value="P:chemotaxis"/>
    <property type="evidence" value="ECO:0007669"/>
    <property type="project" value="UniProtKB-KW"/>
</dbReference>
<evidence type="ECO:0000259" key="13">
    <source>
        <dbReference type="Pfam" id="PF14842"/>
    </source>
</evidence>
<dbReference type="InterPro" id="IPR023087">
    <property type="entry name" value="Flg_Motor_Flig_C"/>
</dbReference>
<feature type="domain" description="Flagellar motor switch protein FliG N-terminal" evidence="13">
    <location>
        <begin position="63"/>
        <end position="158"/>
    </location>
</feature>
<feature type="domain" description="Flagellar motor switch protein FliG C-terminal" evidence="11">
    <location>
        <begin position="273"/>
        <end position="326"/>
    </location>
</feature>
<dbReference type="GO" id="GO:0009425">
    <property type="term" value="C:bacterial-type flagellum basal body"/>
    <property type="evidence" value="ECO:0007669"/>
    <property type="project" value="UniProtKB-SubCell"/>
</dbReference>
<evidence type="ECO:0000256" key="8">
    <source>
        <dbReference type="ARBA" id="ARBA00023136"/>
    </source>
</evidence>
<dbReference type="InterPro" id="IPR000090">
    <property type="entry name" value="Flg_Motor_Flig"/>
</dbReference>
<evidence type="ECO:0000259" key="11">
    <source>
        <dbReference type="Pfam" id="PF01706"/>
    </source>
</evidence>